<dbReference type="GO" id="GO:0006886">
    <property type="term" value="P:intracellular protein transport"/>
    <property type="evidence" value="ECO:0007669"/>
    <property type="project" value="InterPro"/>
</dbReference>
<comment type="caution">
    <text evidence="7">The sequence shown here is derived from an EMBL/GenBank/DDBJ whole genome shotgun (WGS) entry which is preliminary data.</text>
</comment>
<dbReference type="Gene3D" id="2.60.40.1170">
    <property type="entry name" value="Mu homology domain, subdomain B"/>
    <property type="match status" value="2"/>
</dbReference>
<dbReference type="InterPro" id="IPR036168">
    <property type="entry name" value="AP2_Mu_C_sf"/>
</dbReference>
<keyword evidence="8" id="KW-1185">Reference proteome</keyword>
<dbReference type="GO" id="GO:0012505">
    <property type="term" value="C:endomembrane system"/>
    <property type="evidence" value="ECO:0007669"/>
    <property type="project" value="UniProtKB-SubCell"/>
</dbReference>
<evidence type="ECO:0000256" key="1">
    <source>
        <dbReference type="ARBA" id="ARBA00004308"/>
    </source>
</evidence>
<dbReference type="EMBL" id="BTGB01000004">
    <property type="protein sequence ID" value="GMM46687.1"/>
    <property type="molecule type" value="Genomic_DNA"/>
</dbReference>
<sequence>MSNKLSELILSYFKHYKLLKSSADDIIADLVRDNYVLMYELFDECMDFGIPQLTEFSVLKDFIKLMIKPEDYYDESHVNDEINMVEKQVETEINSSISRSAVNKISWRPKGIFYNKNEIFVNFTENLKFKFNHKIHKVVINQILGEINCKSYLSGMPNLKLGLNETVDATNSIFNNIQYHQCVDLNNLSDNTIQFIPPDGEFKLLNYQILNTNILQPLILVKPLYRLFKRNDTYKLRIKLELVTTFKRKFSMTDIKIRIPLIVKHPSLFINFNNSLRFKTKLGIVIHSLEDESIIWKIEKLQGSMKGEMLAEFDLITEKQLYTTHMDNFSRGKQQKNDLFYFELSSELSKLSSGKSSTENYFTEKKKLFNKDDDNILTVEFELKNMLYSGLKVDFLRITEEQMKFQSFPWILYSVSSTGDDYSFVLADDEFMSDISEDDNLLKEQVYRAEGEEEEEEEVEDGNNENDKNEEELQESNQPVQSDIGDNNDNVRDHIGKFKFQNGAKLDFEEYVLSDEE</sequence>
<keyword evidence="3" id="KW-0653">Protein transport</keyword>
<dbReference type="PANTHER" id="PTHR10529">
    <property type="entry name" value="AP COMPLEX SUBUNIT MU"/>
    <property type="match status" value="1"/>
</dbReference>
<dbReference type="SUPFAM" id="SSF64356">
    <property type="entry name" value="SNARE-like"/>
    <property type="match status" value="1"/>
</dbReference>
<evidence type="ECO:0000256" key="2">
    <source>
        <dbReference type="ARBA" id="ARBA00022448"/>
    </source>
</evidence>
<dbReference type="Pfam" id="PF00928">
    <property type="entry name" value="Adap_comp_sub"/>
    <property type="match status" value="1"/>
</dbReference>
<feature type="region of interest" description="Disordered" evidence="5">
    <location>
        <begin position="448"/>
        <end position="493"/>
    </location>
</feature>
<keyword evidence="4" id="KW-0472">Membrane</keyword>
<evidence type="ECO:0000256" key="4">
    <source>
        <dbReference type="ARBA" id="ARBA00023136"/>
    </source>
</evidence>
<comment type="subcellular location">
    <subcellularLocation>
        <location evidence="1">Endomembrane system</location>
    </subcellularLocation>
</comment>
<dbReference type="SUPFAM" id="SSF49447">
    <property type="entry name" value="Second domain of Mu2 adaptin subunit (ap50) of ap2 adaptor"/>
    <property type="match status" value="1"/>
</dbReference>
<accession>A0AAV5R6S7</accession>
<reference evidence="7 8" key="1">
    <citation type="journal article" date="2023" name="Elife">
        <title>Identification of key yeast species and microbe-microbe interactions impacting larval growth of Drosophila in the wild.</title>
        <authorList>
            <person name="Mure A."/>
            <person name="Sugiura Y."/>
            <person name="Maeda R."/>
            <person name="Honda K."/>
            <person name="Sakurai N."/>
            <person name="Takahashi Y."/>
            <person name="Watada M."/>
            <person name="Katoh T."/>
            <person name="Gotoh A."/>
            <person name="Gotoh Y."/>
            <person name="Taniguchi I."/>
            <person name="Nakamura K."/>
            <person name="Hayashi T."/>
            <person name="Katayama T."/>
            <person name="Uemura T."/>
            <person name="Hattori Y."/>
        </authorList>
    </citation>
    <scope>NUCLEOTIDE SEQUENCE [LARGE SCALE GENOMIC DNA]</scope>
    <source>
        <strain evidence="7 8">PK-24</strain>
    </source>
</reference>
<dbReference type="PROSITE" id="PS00991">
    <property type="entry name" value="CLAT_ADAPTOR_M_2"/>
    <property type="match status" value="1"/>
</dbReference>
<dbReference type="Gene3D" id="3.30.450.60">
    <property type="match status" value="1"/>
</dbReference>
<dbReference type="PROSITE" id="PS51072">
    <property type="entry name" value="MHD"/>
    <property type="match status" value="1"/>
</dbReference>
<name>A0AAV5R6S7_PICKL</name>
<organism evidence="7 8">
    <name type="scientific">Pichia kluyveri</name>
    <name type="common">Yeast</name>
    <dbReference type="NCBI Taxonomy" id="36015"/>
    <lineage>
        <taxon>Eukaryota</taxon>
        <taxon>Fungi</taxon>
        <taxon>Dikarya</taxon>
        <taxon>Ascomycota</taxon>
        <taxon>Saccharomycotina</taxon>
        <taxon>Pichiomycetes</taxon>
        <taxon>Pichiales</taxon>
        <taxon>Pichiaceae</taxon>
        <taxon>Pichia</taxon>
    </lineage>
</organism>
<dbReference type="InterPro" id="IPR028565">
    <property type="entry name" value="MHD"/>
</dbReference>
<dbReference type="Proteomes" id="UP001378960">
    <property type="component" value="Unassembled WGS sequence"/>
</dbReference>
<dbReference type="InterPro" id="IPR018240">
    <property type="entry name" value="Clathrin_mu_CS"/>
</dbReference>
<dbReference type="GO" id="GO:0030131">
    <property type="term" value="C:clathrin adaptor complex"/>
    <property type="evidence" value="ECO:0007669"/>
    <property type="project" value="InterPro"/>
</dbReference>
<protein>
    <submittedName>
        <fullName evidence="7">Apm2 protein</fullName>
    </submittedName>
</protein>
<keyword evidence="2" id="KW-0813">Transport</keyword>
<proteinExistence type="predicted"/>
<dbReference type="GO" id="GO:0016192">
    <property type="term" value="P:vesicle-mediated transport"/>
    <property type="evidence" value="ECO:0007669"/>
    <property type="project" value="InterPro"/>
</dbReference>
<dbReference type="InterPro" id="IPR011012">
    <property type="entry name" value="Longin-like_dom_sf"/>
</dbReference>
<feature type="compositionally biased region" description="Polar residues" evidence="5">
    <location>
        <begin position="475"/>
        <end position="488"/>
    </location>
</feature>
<evidence type="ECO:0000259" key="6">
    <source>
        <dbReference type="PROSITE" id="PS51072"/>
    </source>
</evidence>
<evidence type="ECO:0000313" key="8">
    <source>
        <dbReference type="Proteomes" id="UP001378960"/>
    </source>
</evidence>
<evidence type="ECO:0000256" key="5">
    <source>
        <dbReference type="SAM" id="MobiDB-lite"/>
    </source>
</evidence>
<gene>
    <name evidence="7" type="ORF">DAPK24_032620</name>
</gene>
<dbReference type="InterPro" id="IPR050431">
    <property type="entry name" value="Adaptor_comp_med_subunit"/>
</dbReference>
<feature type="domain" description="MHD" evidence="6">
    <location>
        <begin position="116"/>
        <end position="425"/>
    </location>
</feature>
<dbReference type="PRINTS" id="PR00314">
    <property type="entry name" value="CLATHRINADPT"/>
</dbReference>
<evidence type="ECO:0000313" key="7">
    <source>
        <dbReference type="EMBL" id="GMM46687.1"/>
    </source>
</evidence>
<evidence type="ECO:0000256" key="3">
    <source>
        <dbReference type="ARBA" id="ARBA00022927"/>
    </source>
</evidence>
<dbReference type="InterPro" id="IPR001392">
    <property type="entry name" value="Clathrin_mu"/>
</dbReference>
<dbReference type="AlphaFoldDB" id="A0AAV5R6S7"/>
<feature type="compositionally biased region" description="Acidic residues" evidence="5">
    <location>
        <begin position="451"/>
        <end position="474"/>
    </location>
</feature>